<comment type="caution">
    <text evidence="2">The sequence shown here is derived from an EMBL/GenBank/DDBJ whole genome shotgun (WGS) entry which is preliminary data.</text>
</comment>
<dbReference type="AlphaFoldDB" id="A0A3R6C0I2"/>
<dbReference type="Proteomes" id="UP000650485">
    <property type="component" value="Unassembled WGS sequence"/>
</dbReference>
<evidence type="ECO:0000313" key="2">
    <source>
        <dbReference type="EMBL" id="MBC6499007.1"/>
    </source>
</evidence>
<keyword evidence="1" id="KW-0472">Membrane</keyword>
<sequence>MQHATQFDATYDETYDTMPNGNIQFELTGIWRPVCYDKQSNILTFCSVTHPKKYPKPMTLFGIKKLELQTAAVRTEQIAQFKDQTEQVFGEHGQLVHIFMQKTHGLTPEQFREQFSKMPTSIGPGDIDWVVLLDETHASLNKLTFIEEFWYRLFLGIACVYHNHNWINYDKFNYDEAYRYRVYLVIKEMVCSTYFEYSEPDPFTLKLLMFSGLAVTLTLTLAHLIHFEPVGDVSNWTFYLAGFIIGISLIIFATTLWISGRIRSSSTMRLDHQLYAWLGVPPSNITIPLHRASKKKLVVTNITA</sequence>
<feature type="transmembrane region" description="Helical" evidence="1">
    <location>
        <begin position="238"/>
        <end position="259"/>
    </location>
</feature>
<keyword evidence="1" id="KW-1133">Transmembrane helix</keyword>
<feature type="transmembrane region" description="Helical" evidence="1">
    <location>
        <begin position="207"/>
        <end position="226"/>
    </location>
</feature>
<proteinExistence type="predicted"/>
<keyword evidence="1" id="KW-0812">Transmembrane</keyword>
<protein>
    <submittedName>
        <fullName evidence="2">Uncharacterized protein</fullName>
    </submittedName>
</protein>
<dbReference type="RefSeq" id="WP_118704083.1">
    <property type="nucleotide sequence ID" value="NZ_CABJBN010000003.1"/>
</dbReference>
<evidence type="ECO:0000313" key="3">
    <source>
        <dbReference type="Proteomes" id="UP000650485"/>
    </source>
</evidence>
<evidence type="ECO:0000256" key="1">
    <source>
        <dbReference type="SAM" id="Phobius"/>
    </source>
</evidence>
<organism evidence="2 3">
    <name type="scientific">Weissella confusa</name>
    <name type="common">Lactobacillus confusus</name>
    <dbReference type="NCBI Taxonomy" id="1583"/>
    <lineage>
        <taxon>Bacteria</taxon>
        <taxon>Bacillati</taxon>
        <taxon>Bacillota</taxon>
        <taxon>Bacilli</taxon>
        <taxon>Lactobacillales</taxon>
        <taxon>Lactobacillaceae</taxon>
        <taxon>Weissella</taxon>
    </lineage>
</organism>
<accession>A0A3R6C0I2</accession>
<reference evidence="2" key="1">
    <citation type="submission" date="2020-08" db="EMBL/GenBank/DDBJ databases">
        <title>Complete genome sequence of Weissella confusa strain FS54 provides insights into metabolic potential.</title>
        <authorList>
            <person name="Fhoula I."/>
            <person name="Najjari A."/>
            <person name="Lekired A."/>
            <person name="Bessrour-Aouam N."/>
            <person name="Jaballah S."/>
            <person name="Klibi N."/>
            <person name="Ouzari H.-I."/>
        </authorList>
    </citation>
    <scope>NUCLEOTIDE SEQUENCE</scope>
    <source>
        <strain evidence="2">FS54</strain>
    </source>
</reference>
<name>A0A3R6C0I2_WEICO</name>
<gene>
    <name evidence="2" type="ORF">H7R52_10070</name>
</gene>
<dbReference type="EMBL" id="JACSZT010000008">
    <property type="protein sequence ID" value="MBC6499007.1"/>
    <property type="molecule type" value="Genomic_DNA"/>
</dbReference>